<protein>
    <recommendedName>
        <fullName evidence="3">Ribbon-helix-helix protein CopG domain-containing protein</fullName>
    </recommendedName>
</protein>
<dbReference type="Gene3D" id="1.10.1220.10">
    <property type="entry name" value="Met repressor-like"/>
    <property type="match status" value="1"/>
</dbReference>
<dbReference type="AlphaFoldDB" id="A0A1T1HA90"/>
<dbReference type="SUPFAM" id="SSF47598">
    <property type="entry name" value="Ribbon-helix-helix"/>
    <property type="match status" value="1"/>
</dbReference>
<evidence type="ECO:0000313" key="1">
    <source>
        <dbReference type="EMBL" id="OOV86768.1"/>
    </source>
</evidence>
<organism evidence="1 2">
    <name type="scientific">Oceanospirillum linum</name>
    <dbReference type="NCBI Taxonomy" id="966"/>
    <lineage>
        <taxon>Bacteria</taxon>
        <taxon>Pseudomonadati</taxon>
        <taxon>Pseudomonadota</taxon>
        <taxon>Gammaproteobacteria</taxon>
        <taxon>Oceanospirillales</taxon>
        <taxon>Oceanospirillaceae</taxon>
        <taxon>Oceanospirillum</taxon>
    </lineage>
</organism>
<evidence type="ECO:0000313" key="2">
    <source>
        <dbReference type="Proteomes" id="UP000190064"/>
    </source>
</evidence>
<dbReference type="Proteomes" id="UP000190064">
    <property type="component" value="Unassembled WGS sequence"/>
</dbReference>
<dbReference type="EMBL" id="MTSD02000004">
    <property type="protein sequence ID" value="OOV86768.1"/>
    <property type="molecule type" value="Genomic_DNA"/>
</dbReference>
<dbReference type="STRING" id="966.BTA35_0210680"/>
<dbReference type="InterPro" id="IPR013321">
    <property type="entry name" value="Arc_rbn_hlx_hlx"/>
</dbReference>
<name>A0A1T1HA90_OCELI</name>
<keyword evidence="2" id="KW-1185">Reference proteome</keyword>
<reference evidence="1" key="1">
    <citation type="submission" date="2017-02" db="EMBL/GenBank/DDBJ databases">
        <title>Draft Genome Sequence of the Salt Water Bacterium Oceanospirillum linum ATCC 11336.</title>
        <authorList>
            <person name="Trachtenberg A.M."/>
            <person name="Carney J.G."/>
            <person name="Linnane J.D."/>
            <person name="Rheaume B.A."/>
            <person name="Pitts N.L."/>
            <person name="Mykles D.L."/>
            <person name="Maclea K.S."/>
        </authorList>
    </citation>
    <scope>NUCLEOTIDE SEQUENCE [LARGE SCALE GENOMIC DNA]</scope>
    <source>
        <strain evidence="1">ATCC 11336</strain>
    </source>
</reference>
<dbReference type="RefSeq" id="WP_078319816.1">
    <property type="nucleotide sequence ID" value="NZ_FXTS01000005.1"/>
</dbReference>
<sequence length="66" mass="7388">MAATTIETELSADSERKKKNTSLRLDQQTLKALKIRAIEEDSSIQKLIEGLIQAYLDGRITLIKGK</sequence>
<evidence type="ECO:0008006" key="3">
    <source>
        <dbReference type="Google" id="ProtNLM"/>
    </source>
</evidence>
<accession>A0A1T1HA90</accession>
<proteinExistence type="predicted"/>
<dbReference type="InterPro" id="IPR010985">
    <property type="entry name" value="Ribbon_hlx_hlx"/>
</dbReference>
<gene>
    <name evidence="1" type="ORF">BTA35_0210680</name>
</gene>
<dbReference type="GO" id="GO:0006355">
    <property type="term" value="P:regulation of DNA-templated transcription"/>
    <property type="evidence" value="ECO:0007669"/>
    <property type="project" value="InterPro"/>
</dbReference>
<comment type="caution">
    <text evidence="1">The sequence shown here is derived from an EMBL/GenBank/DDBJ whole genome shotgun (WGS) entry which is preliminary data.</text>
</comment>